<dbReference type="EMBL" id="NBNE01001312">
    <property type="protein sequence ID" value="OWZ14550.1"/>
    <property type="molecule type" value="Genomic_DNA"/>
</dbReference>
<evidence type="ECO:0000259" key="1">
    <source>
        <dbReference type="Pfam" id="PF13358"/>
    </source>
</evidence>
<dbReference type="InterPro" id="IPR036397">
    <property type="entry name" value="RNaseH_sf"/>
</dbReference>
<proteinExistence type="predicted"/>
<dbReference type="STRING" id="4795.A0A225WCI8"/>
<gene>
    <name evidence="2" type="ORF">PHMEG_00011950</name>
</gene>
<comment type="caution">
    <text evidence="2">The sequence shown here is derived from an EMBL/GenBank/DDBJ whole genome shotgun (WGS) entry which is preliminary data.</text>
</comment>
<dbReference type="OrthoDB" id="124912at2759"/>
<sequence length="59" mass="7022">MIAPYLKLWLLARLIVIMDNTKIHMYEELQELVHSTGALIFFLPPYFPDFNPIGWNFHC</sequence>
<dbReference type="Proteomes" id="UP000198211">
    <property type="component" value="Unassembled WGS sequence"/>
</dbReference>
<evidence type="ECO:0000313" key="3">
    <source>
        <dbReference type="Proteomes" id="UP000198211"/>
    </source>
</evidence>
<dbReference type="Gene3D" id="3.30.420.10">
    <property type="entry name" value="Ribonuclease H-like superfamily/Ribonuclease H"/>
    <property type="match status" value="1"/>
</dbReference>
<dbReference type="InterPro" id="IPR038717">
    <property type="entry name" value="Tc1-like_DDE_dom"/>
</dbReference>
<reference evidence="3" key="1">
    <citation type="submission" date="2017-03" db="EMBL/GenBank/DDBJ databases">
        <title>Phytopthora megakarya and P. palmivora, two closely related causual agents of cacao black pod achieved similar genome size and gene model numbers by different mechanisms.</title>
        <authorList>
            <person name="Ali S."/>
            <person name="Shao J."/>
            <person name="Larry D.J."/>
            <person name="Kronmiller B."/>
            <person name="Shen D."/>
            <person name="Strem M.D."/>
            <person name="Melnick R.L."/>
            <person name="Guiltinan M.J."/>
            <person name="Tyler B.M."/>
            <person name="Meinhardt L.W."/>
            <person name="Bailey B.A."/>
        </authorList>
    </citation>
    <scope>NUCLEOTIDE SEQUENCE [LARGE SCALE GENOMIC DNA]</scope>
    <source>
        <strain evidence="3">zdho120</strain>
    </source>
</reference>
<feature type="domain" description="Tc1-like transposase DDE" evidence="1">
    <location>
        <begin position="9"/>
        <end position="53"/>
    </location>
</feature>
<evidence type="ECO:0000313" key="2">
    <source>
        <dbReference type="EMBL" id="OWZ14550.1"/>
    </source>
</evidence>
<dbReference type="Pfam" id="PF13358">
    <property type="entry name" value="DDE_3"/>
    <property type="match status" value="1"/>
</dbReference>
<keyword evidence="3" id="KW-1185">Reference proteome</keyword>
<accession>A0A225WCI8</accession>
<name>A0A225WCI8_9STRA</name>
<dbReference type="GO" id="GO:0003676">
    <property type="term" value="F:nucleic acid binding"/>
    <property type="evidence" value="ECO:0007669"/>
    <property type="project" value="InterPro"/>
</dbReference>
<organism evidence="2 3">
    <name type="scientific">Phytophthora megakarya</name>
    <dbReference type="NCBI Taxonomy" id="4795"/>
    <lineage>
        <taxon>Eukaryota</taxon>
        <taxon>Sar</taxon>
        <taxon>Stramenopiles</taxon>
        <taxon>Oomycota</taxon>
        <taxon>Peronosporomycetes</taxon>
        <taxon>Peronosporales</taxon>
        <taxon>Peronosporaceae</taxon>
        <taxon>Phytophthora</taxon>
    </lineage>
</organism>
<protein>
    <submittedName>
        <fullName evidence="2">Transposase</fullName>
    </submittedName>
</protein>
<dbReference type="AlphaFoldDB" id="A0A225WCI8"/>